<evidence type="ECO:0000313" key="2">
    <source>
        <dbReference type="Proteomes" id="UP000697710"/>
    </source>
</evidence>
<proteinExistence type="predicted"/>
<sequence length="106" mass="11767">FAAWAETDPAQRAALLRHCAAEDVTYTDIHAATTDRTQLSEWMAACRGFFPNVRVVRSGSVLNCRGALLVRWRVEGPQGEVFGTGTNTARITMEGRLRSVIAFWEP</sequence>
<dbReference type="InterPro" id="IPR032710">
    <property type="entry name" value="NTF2-like_dom_sf"/>
</dbReference>
<evidence type="ECO:0008006" key="3">
    <source>
        <dbReference type="Google" id="ProtNLM"/>
    </source>
</evidence>
<dbReference type="Proteomes" id="UP000697710">
    <property type="component" value="Unassembled WGS sequence"/>
</dbReference>
<evidence type="ECO:0000313" key="1">
    <source>
        <dbReference type="EMBL" id="MCA9729040.1"/>
    </source>
</evidence>
<protein>
    <recommendedName>
        <fullName evidence="3">Nuclear transport factor 2 family protein</fullName>
    </recommendedName>
</protein>
<reference evidence="1" key="1">
    <citation type="submission" date="2020-04" db="EMBL/GenBank/DDBJ databases">
        <authorList>
            <person name="Zhang T."/>
        </authorList>
    </citation>
    <scope>NUCLEOTIDE SEQUENCE</scope>
    <source>
        <strain evidence="1">HKST-UBA01</strain>
    </source>
</reference>
<dbReference type="AlphaFoldDB" id="A0A956RQI6"/>
<reference evidence="1" key="2">
    <citation type="journal article" date="2021" name="Microbiome">
        <title>Successional dynamics and alternative stable states in a saline activated sludge microbial community over 9 years.</title>
        <authorList>
            <person name="Wang Y."/>
            <person name="Ye J."/>
            <person name="Ju F."/>
            <person name="Liu L."/>
            <person name="Boyd J.A."/>
            <person name="Deng Y."/>
            <person name="Parks D.H."/>
            <person name="Jiang X."/>
            <person name="Yin X."/>
            <person name="Woodcroft B.J."/>
            <person name="Tyson G.W."/>
            <person name="Hugenholtz P."/>
            <person name="Polz M.F."/>
            <person name="Zhang T."/>
        </authorList>
    </citation>
    <scope>NUCLEOTIDE SEQUENCE</scope>
    <source>
        <strain evidence="1">HKST-UBA01</strain>
    </source>
</reference>
<gene>
    <name evidence="1" type="ORF">KC729_15220</name>
</gene>
<dbReference type="Gene3D" id="3.10.450.50">
    <property type="match status" value="1"/>
</dbReference>
<feature type="non-terminal residue" evidence="1">
    <location>
        <position position="1"/>
    </location>
</feature>
<dbReference type="EMBL" id="JAGQHR010000553">
    <property type="protein sequence ID" value="MCA9729040.1"/>
    <property type="molecule type" value="Genomic_DNA"/>
</dbReference>
<dbReference type="SUPFAM" id="SSF54427">
    <property type="entry name" value="NTF2-like"/>
    <property type="match status" value="1"/>
</dbReference>
<comment type="caution">
    <text evidence="1">The sequence shown here is derived from an EMBL/GenBank/DDBJ whole genome shotgun (WGS) entry which is preliminary data.</text>
</comment>
<name>A0A956RQI6_UNCEI</name>
<accession>A0A956RQI6</accession>
<organism evidence="1 2">
    <name type="scientific">Eiseniibacteriota bacterium</name>
    <dbReference type="NCBI Taxonomy" id="2212470"/>
    <lineage>
        <taxon>Bacteria</taxon>
        <taxon>Candidatus Eiseniibacteriota</taxon>
    </lineage>
</organism>